<dbReference type="RefSeq" id="WP_380035833.1">
    <property type="nucleotide sequence ID" value="NZ_JBHSEH010000004.1"/>
</dbReference>
<comment type="caution">
    <text evidence="1">The sequence shown here is derived from an EMBL/GenBank/DDBJ whole genome shotgun (WGS) entry which is preliminary data.</text>
</comment>
<dbReference type="Proteomes" id="UP001595998">
    <property type="component" value="Unassembled WGS sequence"/>
</dbReference>
<dbReference type="EMBL" id="JBHSEH010000004">
    <property type="protein sequence ID" value="MFC4424982.1"/>
    <property type="molecule type" value="Genomic_DNA"/>
</dbReference>
<proteinExistence type="predicted"/>
<gene>
    <name evidence="1" type="ORF">ACFOZ9_02085</name>
</gene>
<sequence length="88" mass="9764">MEGPPAWLEDAAHAYLPELTCQQPWRRARAEGLLDDLDEFLGDAAGMDLLLPGGPADWLASLPHADQTEAATLLRDFGTSLRPWHWLD</sequence>
<keyword evidence="2" id="KW-1185">Reference proteome</keyword>
<evidence type="ECO:0000313" key="2">
    <source>
        <dbReference type="Proteomes" id="UP001595998"/>
    </source>
</evidence>
<name>A0ABV8XJX8_9DEIO</name>
<reference evidence="2" key="1">
    <citation type="journal article" date="2019" name="Int. J. Syst. Evol. Microbiol.">
        <title>The Global Catalogue of Microorganisms (GCM) 10K type strain sequencing project: providing services to taxonomists for standard genome sequencing and annotation.</title>
        <authorList>
            <consortium name="The Broad Institute Genomics Platform"/>
            <consortium name="The Broad Institute Genome Sequencing Center for Infectious Disease"/>
            <person name="Wu L."/>
            <person name="Ma J."/>
        </authorList>
    </citation>
    <scope>NUCLEOTIDE SEQUENCE [LARGE SCALE GENOMIC DNA]</scope>
    <source>
        <strain evidence="2">CCUG 56029</strain>
    </source>
</reference>
<accession>A0ABV8XJX8</accession>
<protein>
    <submittedName>
        <fullName evidence="1">Uncharacterized protein</fullName>
    </submittedName>
</protein>
<evidence type="ECO:0000313" key="1">
    <source>
        <dbReference type="EMBL" id="MFC4424982.1"/>
    </source>
</evidence>
<organism evidence="1 2">
    <name type="scientific">Deinococcus navajonensis</name>
    <dbReference type="NCBI Taxonomy" id="309884"/>
    <lineage>
        <taxon>Bacteria</taxon>
        <taxon>Thermotogati</taxon>
        <taxon>Deinococcota</taxon>
        <taxon>Deinococci</taxon>
        <taxon>Deinococcales</taxon>
        <taxon>Deinococcaceae</taxon>
        <taxon>Deinococcus</taxon>
    </lineage>
</organism>